<feature type="domain" description="Amino acid permease/ SLC12A" evidence="8">
    <location>
        <begin position="1"/>
        <end position="457"/>
    </location>
</feature>
<evidence type="ECO:0000256" key="6">
    <source>
        <dbReference type="ARBA" id="ARBA00023136"/>
    </source>
</evidence>
<dbReference type="PIRSF" id="PIRSF006060">
    <property type="entry name" value="AA_transporter"/>
    <property type="match status" value="1"/>
</dbReference>
<dbReference type="Gene3D" id="1.20.1740.10">
    <property type="entry name" value="Amino acid/polyamine transporter I"/>
    <property type="match status" value="1"/>
</dbReference>
<proteinExistence type="predicted"/>
<keyword evidence="3 7" id="KW-0812">Transmembrane</keyword>
<dbReference type="PANTHER" id="PTHR43341">
    <property type="entry name" value="AMINO ACID PERMEASE"/>
    <property type="match status" value="1"/>
</dbReference>
<gene>
    <name evidence="9" type="ORF">PISMIDRAFT_647275</name>
</gene>
<dbReference type="PROSITE" id="PS00218">
    <property type="entry name" value="AMINO_ACID_PERMEASE_1"/>
    <property type="match status" value="1"/>
</dbReference>
<name>A0A0C9ZN44_9AGAM</name>
<evidence type="ECO:0000259" key="8">
    <source>
        <dbReference type="Pfam" id="PF00324"/>
    </source>
</evidence>
<feature type="transmembrane region" description="Helical" evidence="7">
    <location>
        <begin position="219"/>
        <end position="238"/>
    </location>
</feature>
<dbReference type="Pfam" id="PF00324">
    <property type="entry name" value="AA_permease"/>
    <property type="match status" value="1"/>
</dbReference>
<evidence type="ECO:0000256" key="5">
    <source>
        <dbReference type="ARBA" id="ARBA00022989"/>
    </source>
</evidence>
<evidence type="ECO:0000256" key="4">
    <source>
        <dbReference type="ARBA" id="ARBA00022970"/>
    </source>
</evidence>
<comment type="subcellular location">
    <subcellularLocation>
        <location evidence="1">Membrane</location>
        <topology evidence="1">Multi-pass membrane protein</topology>
    </subcellularLocation>
</comment>
<feature type="transmembrane region" description="Helical" evidence="7">
    <location>
        <begin position="330"/>
        <end position="349"/>
    </location>
</feature>
<evidence type="ECO:0000256" key="3">
    <source>
        <dbReference type="ARBA" id="ARBA00022692"/>
    </source>
</evidence>
<evidence type="ECO:0000313" key="10">
    <source>
        <dbReference type="Proteomes" id="UP000054018"/>
    </source>
</evidence>
<feature type="transmembrane region" description="Helical" evidence="7">
    <location>
        <begin position="432"/>
        <end position="449"/>
    </location>
</feature>
<dbReference type="InterPro" id="IPR004840">
    <property type="entry name" value="Amino_acid_permease_CS"/>
</dbReference>
<dbReference type="STRING" id="765257.A0A0C9ZN44"/>
<dbReference type="InterPro" id="IPR050524">
    <property type="entry name" value="APC_YAT"/>
</dbReference>
<dbReference type="AlphaFoldDB" id="A0A0C9ZN44"/>
<feature type="transmembrane region" description="Helical" evidence="7">
    <location>
        <begin position="126"/>
        <end position="146"/>
    </location>
</feature>
<feature type="transmembrane region" description="Helical" evidence="7">
    <location>
        <begin position="355"/>
        <end position="379"/>
    </location>
</feature>
<keyword evidence="10" id="KW-1185">Reference proteome</keyword>
<keyword evidence="4" id="KW-0029">Amino-acid transport</keyword>
<feature type="transmembrane region" description="Helical" evidence="7">
    <location>
        <begin position="178"/>
        <end position="199"/>
    </location>
</feature>
<dbReference type="GO" id="GO:0016020">
    <property type="term" value="C:membrane"/>
    <property type="evidence" value="ECO:0007669"/>
    <property type="project" value="UniProtKB-SubCell"/>
</dbReference>
<evidence type="ECO:0000256" key="7">
    <source>
        <dbReference type="SAM" id="Phobius"/>
    </source>
</evidence>
<evidence type="ECO:0000256" key="1">
    <source>
        <dbReference type="ARBA" id="ARBA00004141"/>
    </source>
</evidence>
<feature type="transmembrane region" description="Helical" evidence="7">
    <location>
        <begin position="284"/>
        <end position="309"/>
    </location>
</feature>
<keyword evidence="2" id="KW-0813">Transport</keyword>
<dbReference type="OrthoDB" id="10062876at2759"/>
<reference evidence="10" key="2">
    <citation type="submission" date="2015-01" db="EMBL/GenBank/DDBJ databases">
        <title>Evolutionary Origins and Diversification of the Mycorrhizal Mutualists.</title>
        <authorList>
            <consortium name="DOE Joint Genome Institute"/>
            <consortium name="Mycorrhizal Genomics Consortium"/>
            <person name="Kohler A."/>
            <person name="Kuo A."/>
            <person name="Nagy L.G."/>
            <person name="Floudas D."/>
            <person name="Copeland A."/>
            <person name="Barry K.W."/>
            <person name="Cichocki N."/>
            <person name="Veneault-Fourrey C."/>
            <person name="LaButti K."/>
            <person name="Lindquist E.A."/>
            <person name="Lipzen A."/>
            <person name="Lundell T."/>
            <person name="Morin E."/>
            <person name="Murat C."/>
            <person name="Riley R."/>
            <person name="Ohm R."/>
            <person name="Sun H."/>
            <person name="Tunlid A."/>
            <person name="Henrissat B."/>
            <person name="Grigoriev I.V."/>
            <person name="Hibbett D.S."/>
            <person name="Martin F."/>
        </authorList>
    </citation>
    <scope>NUCLEOTIDE SEQUENCE [LARGE SCALE GENOMIC DNA]</scope>
    <source>
        <strain evidence="10">441</strain>
    </source>
</reference>
<feature type="transmembrane region" description="Helical" evidence="7">
    <location>
        <begin position="67"/>
        <end position="92"/>
    </location>
</feature>
<feature type="non-terminal residue" evidence="9">
    <location>
        <position position="1"/>
    </location>
</feature>
<dbReference type="Proteomes" id="UP000054018">
    <property type="component" value="Unassembled WGS sequence"/>
</dbReference>
<feature type="transmembrane region" description="Helical" evidence="7">
    <location>
        <begin position="399"/>
        <end position="420"/>
    </location>
</feature>
<keyword evidence="6 7" id="KW-0472">Membrane</keyword>
<sequence>IAGTIGTALFLGSGQALSGGGPVGALLAYALVGSVAYASLSSVGEMTSLAPVPGSFTHYADRWVDEAAGFAVSCIWIIPSEIVGAELLISYWKVNGRPYIVLIMGAICLVNVFGVRRDRYFGEVEFWLGIVKSIMIVILILISIVIDLGGAPDHRRRGFQYWKDPGPFAADVSPRYQFLGFMSAVVQAAVAFQGIEISAIAASETVSPRRNVARAMKKVFFRICVFYLAGVFVAGLIVPSNNSQLLQPPGNVTQSNTPKEITINASPFVIGMQNSGFGTSVVSIINAGVLSSAISSGNSFLFSGSRILYGLARRGQAPAFLAKLNTRTGTSIPAIVCTSAFGFLAFLNIKDETFQWFYNMAAVGQLITWSVINFTYIRFNRGMTVQGRSRKDLAYWNRFQPWLALWGLFWCIVFIVFGGYPIFMGFYGENQPFIICYLIPPIFFLALIGRKYSHKTRMISSVDMDFDSGIPPVEQTETPEEEPSGFWAKLAYHLV</sequence>
<dbReference type="EMBL" id="KN833722">
    <property type="protein sequence ID" value="KIK23807.1"/>
    <property type="molecule type" value="Genomic_DNA"/>
</dbReference>
<dbReference type="InterPro" id="IPR004841">
    <property type="entry name" value="AA-permease/SLC12A_dom"/>
</dbReference>
<feature type="transmembrane region" description="Helical" evidence="7">
    <location>
        <begin position="98"/>
        <end position="114"/>
    </location>
</feature>
<accession>A0A0C9ZN44</accession>
<protein>
    <recommendedName>
        <fullName evidence="8">Amino acid permease/ SLC12A domain-containing protein</fullName>
    </recommendedName>
</protein>
<keyword evidence="5 7" id="KW-1133">Transmembrane helix</keyword>
<organism evidence="9 10">
    <name type="scientific">Pisolithus microcarpus 441</name>
    <dbReference type="NCBI Taxonomy" id="765257"/>
    <lineage>
        <taxon>Eukaryota</taxon>
        <taxon>Fungi</taxon>
        <taxon>Dikarya</taxon>
        <taxon>Basidiomycota</taxon>
        <taxon>Agaricomycotina</taxon>
        <taxon>Agaricomycetes</taxon>
        <taxon>Agaricomycetidae</taxon>
        <taxon>Boletales</taxon>
        <taxon>Sclerodermatineae</taxon>
        <taxon>Pisolithaceae</taxon>
        <taxon>Pisolithus</taxon>
    </lineage>
</organism>
<dbReference type="GO" id="GO:0015171">
    <property type="term" value="F:amino acid transmembrane transporter activity"/>
    <property type="evidence" value="ECO:0007669"/>
    <property type="project" value="TreeGrafter"/>
</dbReference>
<dbReference type="HOGENOM" id="CLU_007946_12_1_1"/>
<evidence type="ECO:0000256" key="2">
    <source>
        <dbReference type="ARBA" id="ARBA00022448"/>
    </source>
</evidence>
<evidence type="ECO:0000313" key="9">
    <source>
        <dbReference type="EMBL" id="KIK23807.1"/>
    </source>
</evidence>
<dbReference type="PANTHER" id="PTHR43341:SF1">
    <property type="entry name" value="GENERAL AMINO-ACID PERMEASE GAP1"/>
    <property type="match status" value="1"/>
</dbReference>
<feature type="transmembrane region" description="Helical" evidence="7">
    <location>
        <begin position="26"/>
        <end position="46"/>
    </location>
</feature>
<reference evidence="9 10" key="1">
    <citation type="submission" date="2014-04" db="EMBL/GenBank/DDBJ databases">
        <authorList>
            <consortium name="DOE Joint Genome Institute"/>
            <person name="Kuo A."/>
            <person name="Kohler A."/>
            <person name="Costa M.D."/>
            <person name="Nagy L.G."/>
            <person name="Floudas D."/>
            <person name="Copeland A."/>
            <person name="Barry K.W."/>
            <person name="Cichocki N."/>
            <person name="Veneault-Fourrey C."/>
            <person name="LaButti K."/>
            <person name="Lindquist E.A."/>
            <person name="Lipzen A."/>
            <person name="Lundell T."/>
            <person name="Morin E."/>
            <person name="Murat C."/>
            <person name="Sun H."/>
            <person name="Tunlid A."/>
            <person name="Henrissat B."/>
            <person name="Grigoriev I.V."/>
            <person name="Hibbett D.S."/>
            <person name="Martin F."/>
            <person name="Nordberg H.P."/>
            <person name="Cantor M.N."/>
            <person name="Hua S.X."/>
        </authorList>
    </citation>
    <scope>NUCLEOTIDE SEQUENCE [LARGE SCALE GENOMIC DNA]</scope>
    <source>
        <strain evidence="9 10">441</strain>
    </source>
</reference>